<evidence type="ECO:0000313" key="3">
    <source>
        <dbReference type="Proteomes" id="UP000799779"/>
    </source>
</evidence>
<sequence length="274" mass="29821">MQGHGVSDERVPVSSIPVCIPESQPRRRKNSTTPWTARLGLEDRAGRLDGGGDMGPFTNRPGSSACCRPAVTAPMVHKRDRLQTWAAQCSTTCGFDMLKTQTSASARPRTHLLGHREDSDLAAPGCRRRAWRQRCHLTLTGRDAEQTLRRAPPSSSPSAGAQREGAIDRESIDISASLSLCAALRDGPGRAGEPGQWCHGPREVRASTFSSPRLSLRGDSRAAASIHALQGWKSRRRTLRRLLACHPNGHASALLMAWHQSILSAASWIQHAPR</sequence>
<protein>
    <submittedName>
        <fullName evidence="2">Uncharacterized protein</fullName>
    </submittedName>
</protein>
<dbReference type="Proteomes" id="UP000799779">
    <property type="component" value="Unassembled WGS sequence"/>
</dbReference>
<dbReference type="AlphaFoldDB" id="A0A6A5W152"/>
<organism evidence="2 3">
    <name type="scientific">Amniculicola lignicola CBS 123094</name>
    <dbReference type="NCBI Taxonomy" id="1392246"/>
    <lineage>
        <taxon>Eukaryota</taxon>
        <taxon>Fungi</taxon>
        <taxon>Dikarya</taxon>
        <taxon>Ascomycota</taxon>
        <taxon>Pezizomycotina</taxon>
        <taxon>Dothideomycetes</taxon>
        <taxon>Pleosporomycetidae</taxon>
        <taxon>Pleosporales</taxon>
        <taxon>Amniculicolaceae</taxon>
        <taxon>Amniculicola</taxon>
    </lineage>
</organism>
<evidence type="ECO:0000313" key="2">
    <source>
        <dbReference type="EMBL" id="KAF1995652.1"/>
    </source>
</evidence>
<accession>A0A6A5W152</accession>
<dbReference type="EMBL" id="ML977636">
    <property type="protein sequence ID" value="KAF1995652.1"/>
    <property type="molecule type" value="Genomic_DNA"/>
</dbReference>
<feature type="region of interest" description="Disordered" evidence="1">
    <location>
        <begin position="142"/>
        <end position="167"/>
    </location>
</feature>
<proteinExistence type="predicted"/>
<evidence type="ECO:0000256" key="1">
    <source>
        <dbReference type="SAM" id="MobiDB-lite"/>
    </source>
</evidence>
<gene>
    <name evidence="2" type="ORF">P154DRAFT_623884</name>
</gene>
<keyword evidence="3" id="KW-1185">Reference proteome</keyword>
<name>A0A6A5W152_9PLEO</name>
<reference evidence="2" key="1">
    <citation type="journal article" date="2020" name="Stud. Mycol.">
        <title>101 Dothideomycetes genomes: a test case for predicting lifestyles and emergence of pathogens.</title>
        <authorList>
            <person name="Haridas S."/>
            <person name="Albert R."/>
            <person name="Binder M."/>
            <person name="Bloem J."/>
            <person name="Labutti K."/>
            <person name="Salamov A."/>
            <person name="Andreopoulos B."/>
            <person name="Baker S."/>
            <person name="Barry K."/>
            <person name="Bills G."/>
            <person name="Bluhm B."/>
            <person name="Cannon C."/>
            <person name="Castanera R."/>
            <person name="Culley D."/>
            <person name="Daum C."/>
            <person name="Ezra D."/>
            <person name="Gonzalez J."/>
            <person name="Henrissat B."/>
            <person name="Kuo A."/>
            <person name="Liang C."/>
            <person name="Lipzen A."/>
            <person name="Lutzoni F."/>
            <person name="Magnuson J."/>
            <person name="Mondo S."/>
            <person name="Nolan M."/>
            <person name="Ohm R."/>
            <person name="Pangilinan J."/>
            <person name="Park H.-J."/>
            <person name="Ramirez L."/>
            <person name="Alfaro M."/>
            <person name="Sun H."/>
            <person name="Tritt A."/>
            <person name="Yoshinaga Y."/>
            <person name="Zwiers L.-H."/>
            <person name="Turgeon B."/>
            <person name="Goodwin S."/>
            <person name="Spatafora J."/>
            <person name="Crous P."/>
            <person name="Grigoriev I."/>
        </authorList>
    </citation>
    <scope>NUCLEOTIDE SEQUENCE</scope>
    <source>
        <strain evidence="2">CBS 123094</strain>
    </source>
</reference>